<dbReference type="SMART" id="SM00086">
    <property type="entry name" value="PAC"/>
    <property type="match status" value="2"/>
</dbReference>
<dbReference type="SMART" id="SM00091">
    <property type="entry name" value="PAS"/>
    <property type="match status" value="3"/>
</dbReference>
<gene>
    <name evidence="3" type="ORF">FHT02_003175</name>
</gene>
<dbReference type="EC" id="2.1.1.80" evidence="3"/>
<dbReference type="GO" id="GO:0032259">
    <property type="term" value="P:methylation"/>
    <property type="evidence" value="ECO:0007669"/>
    <property type="project" value="UniProtKB-KW"/>
</dbReference>
<keyword evidence="3" id="KW-0378">Hydrolase</keyword>
<dbReference type="EMBL" id="JACIJF010000011">
    <property type="protein sequence ID" value="MBB5711922.1"/>
    <property type="molecule type" value="Genomic_DNA"/>
</dbReference>
<sequence length="472" mass="52548">MAAVNRREFQQQPAAHGAFGRGCADVEAVINGSGTALLAIDEIGAVMLANTPARHLLGVGEADIGRPFQDLPISYRPIELRGPIDEAFRQRHRVRLEDQEYRLSQNQVLRLSVDIRPLQRPDGSVHAVLLAFHDQTRLFTLQRDLEAAHQSLETSIEELQSANEELETANEELQSSNEELETTNEELQSINEELETLNEEARSSYEEMGSGNEELRIQAEQASNYRLYLESVLRAMNGGLIVMDEKRRILSWNRWSENAWGLRAEDVLGTNFDTLDIGLPVQAMRDVLGSVQYGDEDQAETVVEGLDRRGRRIVCRVRISGLLDDNGGSQGLVLVFRDVNDERVREEYARHLGEVISSERNEIYLVDRSSLRFVMTNEGGQRRLGFALDHLSRIALPDVIEDMGVAQVHAALAPLLTGSTRQVAFECRLRTAEGQTFRGTVQVQAFADGSQPMLILSVRDADDSAAAGETGG</sequence>
<dbReference type="Gene3D" id="1.10.287.620">
    <property type="entry name" value="Helix Hairpins"/>
    <property type="match status" value="1"/>
</dbReference>
<dbReference type="RefSeq" id="WP_184089608.1">
    <property type="nucleotide sequence ID" value="NZ_JACIJF010000011.1"/>
</dbReference>
<dbReference type="GO" id="GO:0008984">
    <property type="term" value="F:protein-glutamate methylesterase activity"/>
    <property type="evidence" value="ECO:0007669"/>
    <property type="project" value="UniProtKB-EC"/>
</dbReference>
<accession>A0A840YRA3</accession>
<feature type="domain" description="PAS" evidence="2">
    <location>
        <begin position="225"/>
        <end position="271"/>
    </location>
</feature>
<comment type="caution">
    <text evidence="3">The sequence shown here is derived from an EMBL/GenBank/DDBJ whole genome shotgun (WGS) entry which is preliminary data.</text>
</comment>
<dbReference type="Pfam" id="PF00989">
    <property type="entry name" value="PAS"/>
    <property type="match status" value="1"/>
</dbReference>
<protein>
    <submittedName>
        <fullName evidence="3">Two-component system CheB/CheR fusion protein</fullName>
        <ecNumber evidence="3">2.1.1.80</ecNumber>
        <ecNumber evidence="3">3.1.1.61</ecNumber>
    </submittedName>
</protein>
<evidence type="ECO:0000259" key="2">
    <source>
        <dbReference type="PROSITE" id="PS50112"/>
    </source>
</evidence>
<dbReference type="GO" id="GO:0008983">
    <property type="term" value="F:protein-glutamate O-methyltransferase activity"/>
    <property type="evidence" value="ECO:0007669"/>
    <property type="project" value="UniProtKB-EC"/>
</dbReference>
<dbReference type="Pfam" id="PF13426">
    <property type="entry name" value="PAS_9"/>
    <property type="match status" value="1"/>
</dbReference>
<dbReference type="InterPro" id="IPR001610">
    <property type="entry name" value="PAC"/>
</dbReference>
<keyword evidence="1" id="KW-0175">Coiled coil</keyword>
<dbReference type="Gene3D" id="3.30.450.20">
    <property type="entry name" value="PAS domain"/>
    <property type="match status" value="3"/>
</dbReference>
<proteinExistence type="predicted"/>
<evidence type="ECO:0000313" key="3">
    <source>
        <dbReference type="EMBL" id="MBB5711922.1"/>
    </source>
</evidence>
<feature type="coiled-coil region" evidence="1">
    <location>
        <begin position="142"/>
        <end position="207"/>
    </location>
</feature>
<dbReference type="PROSITE" id="PS50112">
    <property type="entry name" value="PAS"/>
    <property type="match status" value="1"/>
</dbReference>
<dbReference type="PANTHER" id="PTHR44757:SF2">
    <property type="entry name" value="BIOFILM ARCHITECTURE MAINTENANCE PROTEIN MBAA"/>
    <property type="match status" value="1"/>
</dbReference>
<dbReference type="CDD" id="cd00130">
    <property type="entry name" value="PAS"/>
    <property type="match status" value="2"/>
</dbReference>
<organism evidence="3 4">
    <name type="scientific">Sphingomonas xinjiangensis</name>
    <dbReference type="NCBI Taxonomy" id="643568"/>
    <lineage>
        <taxon>Bacteria</taxon>
        <taxon>Pseudomonadati</taxon>
        <taxon>Pseudomonadota</taxon>
        <taxon>Alphaproteobacteria</taxon>
        <taxon>Sphingomonadales</taxon>
        <taxon>Sphingomonadaceae</taxon>
        <taxon>Sphingomonas</taxon>
    </lineage>
</organism>
<dbReference type="Proteomes" id="UP000527143">
    <property type="component" value="Unassembled WGS sequence"/>
</dbReference>
<keyword evidence="4" id="KW-1185">Reference proteome</keyword>
<dbReference type="AlphaFoldDB" id="A0A840YRA3"/>
<dbReference type="InterPro" id="IPR035965">
    <property type="entry name" value="PAS-like_dom_sf"/>
</dbReference>
<keyword evidence="3" id="KW-0489">Methyltransferase</keyword>
<evidence type="ECO:0000256" key="1">
    <source>
        <dbReference type="SAM" id="Coils"/>
    </source>
</evidence>
<dbReference type="NCBIfam" id="TIGR00229">
    <property type="entry name" value="sensory_box"/>
    <property type="match status" value="1"/>
</dbReference>
<dbReference type="InterPro" id="IPR052155">
    <property type="entry name" value="Biofilm_reg_signaling"/>
</dbReference>
<dbReference type="PANTHER" id="PTHR44757">
    <property type="entry name" value="DIGUANYLATE CYCLASE DGCP"/>
    <property type="match status" value="1"/>
</dbReference>
<dbReference type="InterPro" id="IPR000014">
    <property type="entry name" value="PAS"/>
</dbReference>
<dbReference type="SUPFAM" id="SSF55785">
    <property type="entry name" value="PYP-like sensor domain (PAS domain)"/>
    <property type="match status" value="3"/>
</dbReference>
<evidence type="ECO:0000313" key="4">
    <source>
        <dbReference type="Proteomes" id="UP000527143"/>
    </source>
</evidence>
<reference evidence="3 4" key="1">
    <citation type="submission" date="2020-08" db="EMBL/GenBank/DDBJ databases">
        <title>Genomic Encyclopedia of Type Strains, Phase IV (KMG-IV): sequencing the most valuable type-strain genomes for metagenomic binning, comparative biology and taxonomic classification.</title>
        <authorList>
            <person name="Goeker M."/>
        </authorList>
    </citation>
    <scope>NUCLEOTIDE SEQUENCE [LARGE SCALE GENOMIC DNA]</scope>
    <source>
        <strain evidence="3 4">DSM 26736</strain>
    </source>
</reference>
<dbReference type="EC" id="3.1.1.61" evidence="3"/>
<dbReference type="GO" id="GO:0006355">
    <property type="term" value="P:regulation of DNA-templated transcription"/>
    <property type="evidence" value="ECO:0007669"/>
    <property type="project" value="InterPro"/>
</dbReference>
<keyword evidence="3" id="KW-0808">Transferase</keyword>
<name>A0A840YRA3_9SPHN</name>
<dbReference type="InterPro" id="IPR013767">
    <property type="entry name" value="PAS_fold"/>
</dbReference>